<feature type="domain" description="HTH cro/C1-type" evidence="2">
    <location>
        <begin position="7"/>
        <end position="61"/>
    </location>
</feature>
<keyword evidence="1" id="KW-0238">DNA-binding</keyword>
<dbReference type="GO" id="GO:0003700">
    <property type="term" value="F:DNA-binding transcription factor activity"/>
    <property type="evidence" value="ECO:0007669"/>
    <property type="project" value="TreeGrafter"/>
</dbReference>
<dbReference type="CDD" id="cd00093">
    <property type="entry name" value="HTH_XRE"/>
    <property type="match status" value="1"/>
</dbReference>
<dbReference type="SUPFAM" id="SSF47413">
    <property type="entry name" value="lambda repressor-like DNA-binding domains"/>
    <property type="match status" value="1"/>
</dbReference>
<dbReference type="AlphaFoldDB" id="A0A2N3HQ76"/>
<evidence type="ECO:0000259" key="2">
    <source>
        <dbReference type="PROSITE" id="PS50943"/>
    </source>
</evidence>
<evidence type="ECO:0000313" key="4">
    <source>
        <dbReference type="Proteomes" id="UP000233535"/>
    </source>
</evidence>
<organism evidence="3 4">
    <name type="scientific">Labilibaculum filiforme</name>
    <dbReference type="NCBI Taxonomy" id="1940526"/>
    <lineage>
        <taxon>Bacteria</taxon>
        <taxon>Pseudomonadati</taxon>
        <taxon>Bacteroidota</taxon>
        <taxon>Bacteroidia</taxon>
        <taxon>Marinilabiliales</taxon>
        <taxon>Marinifilaceae</taxon>
        <taxon>Labilibaculum</taxon>
    </lineage>
</organism>
<reference evidence="3 4" key="1">
    <citation type="journal article" date="2017" name="Front. Microbiol.">
        <title>Labilibaculum manganireducens gen. nov., sp. nov. and Labilibaculum filiforme sp. nov., Novel Bacteroidetes Isolated from Subsurface Sediments of the Baltic Sea.</title>
        <authorList>
            <person name="Vandieken V."/>
            <person name="Marshall I.P."/>
            <person name="Niemann H."/>
            <person name="Engelen B."/>
            <person name="Cypionka H."/>
        </authorList>
    </citation>
    <scope>NUCLEOTIDE SEQUENCE [LARGE SCALE GENOMIC DNA]</scope>
    <source>
        <strain evidence="3 4">59.16B</strain>
    </source>
</reference>
<dbReference type="Pfam" id="PF01381">
    <property type="entry name" value="HTH_3"/>
    <property type="match status" value="1"/>
</dbReference>
<dbReference type="GO" id="GO:0003677">
    <property type="term" value="F:DNA binding"/>
    <property type="evidence" value="ECO:0007669"/>
    <property type="project" value="UniProtKB-KW"/>
</dbReference>
<evidence type="ECO:0000313" key="3">
    <source>
        <dbReference type="EMBL" id="PKQ60200.1"/>
    </source>
</evidence>
<dbReference type="InterPro" id="IPR010982">
    <property type="entry name" value="Lambda_DNA-bd_dom_sf"/>
</dbReference>
<dbReference type="OrthoDB" id="4762426at2"/>
<accession>A0A2N3HQ76</accession>
<dbReference type="InterPro" id="IPR001387">
    <property type="entry name" value="Cro/C1-type_HTH"/>
</dbReference>
<proteinExistence type="predicted"/>
<gene>
    <name evidence="3" type="ORF">BZG02_20345</name>
</gene>
<dbReference type="EMBL" id="MVDD01000034">
    <property type="protein sequence ID" value="PKQ60200.1"/>
    <property type="molecule type" value="Genomic_DNA"/>
</dbReference>
<dbReference type="Proteomes" id="UP000233535">
    <property type="component" value="Unassembled WGS sequence"/>
</dbReference>
<keyword evidence="4" id="KW-1185">Reference proteome</keyword>
<sequence>MTIGQKIKELREDKGMLQRQLASTLEIGDGFLSKVERNQKSLKREHLKKISELFDCSFKELEALWIASKVYDLVKDEEEGLTALKVAEEQIKYGKSNAEIQ</sequence>
<dbReference type="InterPro" id="IPR050807">
    <property type="entry name" value="TransReg_Diox_bact_type"/>
</dbReference>
<protein>
    <submittedName>
        <fullName evidence="3">Transcriptional regulator</fullName>
    </submittedName>
</protein>
<dbReference type="Gene3D" id="1.10.260.40">
    <property type="entry name" value="lambda repressor-like DNA-binding domains"/>
    <property type="match status" value="1"/>
</dbReference>
<dbReference type="PANTHER" id="PTHR46797:SF24">
    <property type="entry name" value="DNA-BINDING PHAGE PROTEIN"/>
    <property type="match status" value="1"/>
</dbReference>
<comment type="caution">
    <text evidence="3">The sequence shown here is derived from an EMBL/GenBank/DDBJ whole genome shotgun (WGS) entry which is preliminary data.</text>
</comment>
<dbReference type="RefSeq" id="WP_101263596.1">
    <property type="nucleotide sequence ID" value="NZ_MVDD01000034.1"/>
</dbReference>
<dbReference type="SMART" id="SM00530">
    <property type="entry name" value="HTH_XRE"/>
    <property type="match status" value="1"/>
</dbReference>
<dbReference type="PANTHER" id="PTHR46797">
    <property type="entry name" value="HTH-TYPE TRANSCRIPTIONAL REGULATOR"/>
    <property type="match status" value="1"/>
</dbReference>
<evidence type="ECO:0000256" key="1">
    <source>
        <dbReference type="ARBA" id="ARBA00023125"/>
    </source>
</evidence>
<name>A0A2N3HQ76_9BACT</name>
<dbReference type="PROSITE" id="PS50943">
    <property type="entry name" value="HTH_CROC1"/>
    <property type="match status" value="1"/>
</dbReference>
<dbReference type="GO" id="GO:0005829">
    <property type="term" value="C:cytosol"/>
    <property type="evidence" value="ECO:0007669"/>
    <property type="project" value="TreeGrafter"/>
</dbReference>